<proteinExistence type="predicted"/>
<name>A0AAF0YD94_9TREE</name>
<dbReference type="EMBL" id="CP086719">
    <property type="protein sequence ID" value="WOO84635.1"/>
    <property type="molecule type" value="Genomic_DNA"/>
</dbReference>
<protein>
    <submittedName>
        <fullName evidence="1">Uncharacterized protein</fullName>
    </submittedName>
</protein>
<evidence type="ECO:0000313" key="1">
    <source>
        <dbReference type="EMBL" id="WOO84635.1"/>
    </source>
</evidence>
<dbReference type="GeneID" id="87811321"/>
<dbReference type="Proteomes" id="UP000827549">
    <property type="component" value="Chromosome 6"/>
</dbReference>
<dbReference type="RefSeq" id="XP_062630661.1">
    <property type="nucleotide sequence ID" value="XM_062774677.1"/>
</dbReference>
<dbReference type="InterPro" id="IPR027417">
    <property type="entry name" value="P-loop_NTPase"/>
</dbReference>
<sequence length="223" mass="24404">MPGALILINGFPGIGKHAVAYELVKLLPNCRFFDTRNVITAASQLYDSDDPAHAVLRKNLKHAIFQSIATHYADVSPTAPPPPTYVLTDFLSVSARAIDLAIMKEFIHFAQTSGFAFIHVILSASTEANVARCMSAERQAASRPTTEASLLQTRMEEEIGHIAPVRGLSGEYELDTTRMDARTTAGVLAEYCLDTLRHQGWWIQLAGHTRKGTVCATSPAPRR</sequence>
<dbReference type="Gene3D" id="3.40.50.300">
    <property type="entry name" value="P-loop containing nucleotide triphosphate hydrolases"/>
    <property type="match status" value="1"/>
</dbReference>
<accession>A0AAF0YD94</accession>
<dbReference type="SUPFAM" id="SSF52540">
    <property type="entry name" value="P-loop containing nucleoside triphosphate hydrolases"/>
    <property type="match status" value="1"/>
</dbReference>
<evidence type="ECO:0000313" key="2">
    <source>
        <dbReference type="Proteomes" id="UP000827549"/>
    </source>
</evidence>
<dbReference type="AlphaFoldDB" id="A0AAF0YD94"/>
<reference evidence="1" key="1">
    <citation type="submission" date="2023-10" db="EMBL/GenBank/DDBJ databases">
        <authorList>
            <person name="Noh H."/>
        </authorList>
    </citation>
    <scope>NUCLEOTIDE SEQUENCE</scope>
    <source>
        <strain evidence="1">DUCC4014</strain>
    </source>
</reference>
<keyword evidence="2" id="KW-1185">Reference proteome</keyword>
<gene>
    <name evidence="1" type="ORF">LOC62_06G008154</name>
</gene>
<organism evidence="1 2">
    <name type="scientific">Vanrija pseudolonga</name>
    <dbReference type="NCBI Taxonomy" id="143232"/>
    <lineage>
        <taxon>Eukaryota</taxon>
        <taxon>Fungi</taxon>
        <taxon>Dikarya</taxon>
        <taxon>Basidiomycota</taxon>
        <taxon>Agaricomycotina</taxon>
        <taxon>Tremellomycetes</taxon>
        <taxon>Trichosporonales</taxon>
        <taxon>Trichosporonaceae</taxon>
        <taxon>Vanrija</taxon>
    </lineage>
</organism>